<proteinExistence type="predicted"/>
<feature type="transmembrane region" description="Helical" evidence="1">
    <location>
        <begin position="34"/>
        <end position="55"/>
    </location>
</feature>
<feature type="transmembrane region" description="Helical" evidence="1">
    <location>
        <begin position="155"/>
        <end position="174"/>
    </location>
</feature>
<reference evidence="2 3" key="1">
    <citation type="journal article" date="2014" name="BMC Genomics">
        <title>Genome based analysis of type-I polyketide synthase and nonribosomal peptide synthetase gene clusters in seven strains of five representative Nocardia species.</title>
        <authorList>
            <person name="Komaki H."/>
            <person name="Ichikawa N."/>
            <person name="Hosoyama A."/>
            <person name="Takahashi-Nakaguchi A."/>
            <person name="Matsuzawa T."/>
            <person name="Suzuki K."/>
            <person name="Fujita N."/>
            <person name="Gonoi T."/>
        </authorList>
    </citation>
    <scope>NUCLEOTIDE SEQUENCE [LARGE SCALE GENOMIC DNA]</scope>
    <source>
        <strain evidence="2 3">NBRC 15531</strain>
    </source>
</reference>
<dbReference type="EMBL" id="BAFO02000032">
    <property type="protein sequence ID" value="GAD85635.1"/>
    <property type="molecule type" value="Genomic_DNA"/>
</dbReference>
<organism evidence="2 3">
    <name type="scientific">Nocardia asteroides NBRC 15531</name>
    <dbReference type="NCBI Taxonomy" id="1110697"/>
    <lineage>
        <taxon>Bacteria</taxon>
        <taxon>Bacillati</taxon>
        <taxon>Actinomycetota</taxon>
        <taxon>Actinomycetes</taxon>
        <taxon>Mycobacteriales</taxon>
        <taxon>Nocardiaceae</taxon>
        <taxon>Nocardia</taxon>
    </lineage>
</organism>
<keyword evidence="3" id="KW-1185">Reference proteome</keyword>
<feature type="transmembrane region" description="Helical" evidence="1">
    <location>
        <begin position="111"/>
        <end position="135"/>
    </location>
</feature>
<feature type="transmembrane region" description="Helical" evidence="1">
    <location>
        <begin position="75"/>
        <end position="99"/>
    </location>
</feature>
<keyword evidence="1" id="KW-1133">Transmembrane helix</keyword>
<protein>
    <recommendedName>
        <fullName evidence="4">DUF1345 domain-containing protein</fullName>
    </recommendedName>
</protein>
<sequence length="206" mass="22308">MSRAVVWMLWILELSVTVLGLVWLLFYSWSGSGIGVLVVWNVLALAYIAAGWALLSRRLPDEPGLEFAGWWIGPRWYATMIALVASGSGLAAGMILVVAKSAAAEEPLTQGVSAATVLMSWLLLHTAFAQIYARAFFPGGGLQFPECAVPQLAEFVYFSFTIGTSFAVSDVSVVDRGMRRRVTAHSVLSFFFNAAVVAIAIDWLKG</sequence>
<dbReference type="RefSeq" id="WP_019047589.1">
    <property type="nucleotide sequence ID" value="NZ_BAFO02000032.1"/>
</dbReference>
<dbReference type="Proteomes" id="UP000017048">
    <property type="component" value="Unassembled WGS sequence"/>
</dbReference>
<dbReference type="InterPro" id="IPR009781">
    <property type="entry name" value="DUF1345"/>
</dbReference>
<keyword evidence="1" id="KW-0472">Membrane</keyword>
<comment type="caution">
    <text evidence="2">The sequence shown here is derived from an EMBL/GenBank/DDBJ whole genome shotgun (WGS) entry which is preliminary data.</text>
</comment>
<dbReference type="Pfam" id="PF07077">
    <property type="entry name" value="DUF1345"/>
    <property type="match status" value="1"/>
</dbReference>
<dbReference type="eggNOG" id="COG4291">
    <property type="taxonomic scope" value="Bacteria"/>
</dbReference>
<evidence type="ECO:0000313" key="3">
    <source>
        <dbReference type="Proteomes" id="UP000017048"/>
    </source>
</evidence>
<dbReference type="STRING" id="1824.SAMN05444423_109132"/>
<evidence type="ECO:0008006" key="4">
    <source>
        <dbReference type="Google" id="ProtNLM"/>
    </source>
</evidence>
<gene>
    <name evidence="2" type="ORF">NCAST_32_01170</name>
</gene>
<feature type="transmembrane region" description="Helical" evidence="1">
    <location>
        <begin position="6"/>
        <end position="27"/>
    </location>
</feature>
<evidence type="ECO:0000313" key="2">
    <source>
        <dbReference type="EMBL" id="GAD85635.1"/>
    </source>
</evidence>
<dbReference type="AlphaFoldDB" id="U5EE94"/>
<feature type="transmembrane region" description="Helical" evidence="1">
    <location>
        <begin position="186"/>
        <end position="204"/>
    </location>
</feature>
<dbReference type="GeneID" id="91518005"/>
<accession>U5EE94</accession>
<name>U5EE94_NOCAS</name>
<dbReference type="OrthoDB" id="64737at2"/>
<evidence type="ECO:0000256" key="1">
    <source>
        <dbReference type="SAM" id="Phobius"/>
    </source>
</evidence>
<keyword evidence="1" id="KW-0812">Transmembrane</keyword>